<feature type="domain" description="VWFA" evidence="2">
    <location>
        <begin position="236"/>
        <end position="418"/>
    </location>
</feature>
<protein>
    <submittedName>
        <fullName evidence="3">General stress protein 16U</fullName>
    </submittedName>
</protein>
<gene>
    <name evidence="3" type="primary">yceD_1</name>
    <name evidence="3" type="ORF">NCTC13294_01337</name>
</gene>
<dbReference type="InterPro" id="IPR051324">
    <property type="entry name" value="Stress/Tellurium_Resist"/>
</dbReference>
<dbReference type="InterPro" id="IPR003325">
    <property type="entry name" value="TerD"/>
</dbReference>
<dbReference type="SMART" id="SM00327">
    <property type="entry name" value="VWA"/>
    <property type="match status" value="1"/>
</dbReference>
<dbReference type="PANTHER" id="PTHR32097">
    <property type="entry name" value="CAMP-BINDING PROTEIN 1-RELATED"/>
    <property type="match status" value="1"/>
</dbReference>
<dbReference type="PROSITE" id="PS50234">
    <property type="entry name" value="VWFA"/>
    <property type="match status" value="1"/>
</dbReference>
<dbReference type="InterPro" id="IPR002035">
    <property type="entry name" value="VWF_A"/>
</dbReference>
<accession>A0A381E7U3</accession>
<dbReference type="PANTHER" id="PTHR32097:SF3">
    <property type="entry name" value="TELLURITE RESISTANCE PROTEIN"/>
    <property type="match status" value="1"/>
</dbReference>
<dbReference type="CDD" id="cd00198">
    <property type="entry name" value="vWFA"/>
    <property type="match status" value="1"/>
</dbReference>
<dbReference type="InterPro" id="IPR036465">
    <property type="entry name" value="vWFA_dom_sf"/>
</dbReference>
<evidence type="ECO:0000259" key="2">
    <source>
        <dbReference type="PROSITE" id="PS50234"/>
    </source>
</evidence>
<proteinExistence type="predicted"/>
<keyword evidence="4" id="KW-1185">Reference proteome</keyword>
<dbReference type="CDD" id="cd06974">
    <property type="entry name" value="TerD_like"/>
    <property type="match status" value="1"/>
</dbReference>
<evidence type="ECO:0000256" key="1">
    <source>
        <dbReference type="ARBA" id="ARBA00022686"/>
    </source>
</evidence>
<reference evidence="3 4" key="1">
    <citation type="submission" date="2018-06" db="EMBL/GenBank/DDBJ databases">
        <authorList>
            <consortium name="Pathogen Informatics"/>
            <person name="Doyle S."/>
        </authorList>
    </citation>
    <scope>NUCLEOTIDE SEQUENCE [LARGE SCALE GENOMIC DNA]</scope>
    <source>
        <strain evidence="3 4">NCTC13294</strain>
    </source>
</reference>
<dbReference type="Gene3D" id="2.60.60.30">
    <property type="entry name" value="sav2460 like domains"/>
    <property type="match status" value="1"/>
</dbReference>
<evidence type="ECO:0000313" key="4">
    <source>
        <dbReference type="Proteomes" id="UP000254572"/>
    </source>
</evidence>
<dbReference type="Gene3D" id="3.40.50.410">
    <property type="entry name" value="von Willebrand factor, type A domain"/>
    <property type="match status" value="1"/>
</dbReference>
<dbReference type="SUPFAM" id="SSF53300">
    <property type="entry name" value="vWA-like"/>
    <property type="match status" value="1"/>
</dbReference>
<dbReference type="EMBL" id="UFUW01000001">
    <property type="protein sequence ID" value="SUX22778.1"/>
    <property type="molecule type" value="Genomic_DNA"/>
</dbReference>
<sequence>MSQTLIPGGNAALNSDNIVIRVRSGADIDIAAYRLASNGKVRGDGDMIFYGQTQCDDGSVSYSGHERESTLAVDLAAQPAVIERIAIAFSAALPLAQLGSLTLSVEADGQTQLQCPVDGSGRRETALILGECYRRNGVWKFRFVGQGFNGGLKPLSEHYGVEIADDAAAAPAPAATTTTTPPLAAAVPTAPTLSLAKERQQRLLEKAEKKQPRMAKLIKQAGISLEKRGLAEARYRVCLVLDISASMDQEYLKGTVQKLAERALALAARLNDEGEVKVYLFGKKAHRKPPLSLDNVRHYIDELRIRLEGNTQYLLPMKMVREDATAAGHQYPTLVLFITDGATANEAAVKRFMIDVSAEPIFWKFMGIRRGKRGFFSRDNLGFLEELDDVAGRSIDNADFFTVDAGVTLPDTELFDLLVNELDSWQRAAKRAGILPGTA</sequence>
<dbReference type="AlphaFoldDB" id="A0A381E7U3"/>
<name>A0A381E7U3_9GAMM</name>
<organism evidence="3 4">
    <name type="scientific">Cardiobacterium valvarum</name>
    <dbReference type="NCBI Taxonomy" id="194702"/>
    <lineage>
        <taxon>Bacteria</taxon>
        <taxon>Pseudomonadati</taxon>
        <taxon>Pseudomonadota</taxon>
        <taxon>Gammaproteobacteria</taxon>
        <taxon>Cardiobacteriales</taxon>
        <taxon>Cardiobacteriaceae</taxon>
        <taxon>Cardiobacterium</taxon>
    </lineage>
</organism>
<dbReference type="InterPro" id="IPR019303">
    <property type="entry name" value="vWA_TerF_C"/>
</dbReference>
<dbReference type="OrthoDB" id="5756874at2"/>
<dbReference type="Proteomes" id="UP000254572">
    <property type="component" value="Unassembled WGS sequence"/>
</dbReference>
<dbReference type="Pfam" id="PF02342">
    <property type="entry name" value="TerD"/>
    <property type="match status" value="1"/>
</dbReference>
<evidence type="ECO:0000313" key="3">
    <source>
        <dbReference type="EMBL" id="SUX22778.1"/>
    </source>
</evidence>
<dbReference type="GO" id="GO:0046690">
    <property type="term" value="P:response to tellurium ion"/>
    <property type="evidence" value="ECO:0007669"/>
    <property type="project" value="UniProtKB-KW"/>
</dbReference>
<keyword evidence="1" id="KW-0778">Tellurium resistance</keyword>
<dbReference type="Pfam" id="PF10138">
    <property type="entry name" value="vWA-TerF-like"/>
    <property type="match status" value="1"/>
</dbReference>
<dbReference type="RefSeq" id="WP_115611629.1">
    <property type="nucleotide sequence ID" value="NZ_UFUW01000001.1"/>
</dbReference>